<comment type="similarity">
    <text evidence="1">Belongs to the glutaredoxin family.</text>
</comment>
<evidence type="ECO:0000313" key="2">
    <source>
        <dbReference type="EMBL" id="KMZ76409.1"/>
    </source>
</evidence>
<keyword evidence="3" id="KW-1185">Reference proteome</keyword>
<dbReference type="InterPro" id="IPR052565">
    <property type="entry name" value="Glutaredoxin-like_YDR286C"/>
</dbReference>
<reference evidence="3" key="1">
    <citation type="journal article" date="2016" name="Nature">
        <title>The genome of the seagrass Zostera marina reveals angiosperm adaptation to the sea.</title>
        <authorList>
            <person name="Olsen J.L."/>
            <person name="Rouze P."/>
            <person name="Verhelst B."/>
            <person name="Lin Y.-C."/>
            <person name="Bayer T."/>
            <person name="Collen J."/>
            <person name="Dattolo E."/>
            <person name="De Paoli E."/>
            <person name="Dittami S."/>
            <person name="Maumus F."/>
            <person name="Michel G."/>
            <person name="Kersting A."/>
            <person name="Lauritano C."/>
            <person name="Lohaus R."/>
            <person name="Toepel M."/>
            <person name="Tonon T."/>
            <person name="Vanneste K."/>
            <person name="Amirebrahimi M."/>
            <person name="Brakel J."/>
            <person name="Bostroem C."/>
            <person name="Chovatia M."/>
            <person name="Grimwood J."/>
            <person name="Jenkins J.W."/>
            <person name="Jueterbock A."/>
            <person name="Mraz A."/>
            <person name="Stam W.T."/>
            <person name="Tice H."/>
            <person name="Bornberg-Bauer E."/>
            <person name="Green P.J."/>
            <person name="Pearson G.A."/>
            <person name="Procaccini G."/>
            <person name="Duarte C.M."/>
            <person name="Schmutz J."/>
            <person name="Reusch T.B.H."/>
            <person name="Van de Peer Y."/>
        </authorList>
    </citation>
    <scope>NUCLEOTIDE SEQUENCE [LARGE SCALE GENOMIC DNA]</scope>
    <source>
        <strain evidence="3">cv. Finnish</strain>
    </source>
</reference>
<comment type="caution">
    <text evidence="2">The sequence shown here is derived from an EMBL/GenBank/DDBJ whole genome shotgun (WGS) entry which is preliminary data.</text>
</comment>
<evidence type="ECO:0000256" key="1">
    <source>
        <dbReference type="RuleBase" id="RU363082"/>
    </source>
</evidence>
<dbReference type="Gene3D" id="3.40.30.10">
    <property type="entry name" value="Glutaredoxin"/>
    <property type="match status" value="1"/>
</dbReference>
<protein>
    <recommendedName>
        <fullName evidence="1">Glutaredoxin-like protein</fullName>
    </recommendedName>
</protein>
<dbReference type="OrthoDB" id="2016230at2759"/>
<name>A0A0K9Q5E6_ZOSMR</name>
<keyword evidence="1" id="KW-0249">Electron transport</keyword>
<dbReference type="OMA" id="TRKYPRV"/>
<proteinExistence type="inferred from homology"/>
<dbReference type="InterPro" id="IPR008554">
    <property type="entry name" value="Glutaredoxin-like"/>
</dbReference>
<accession>A0A0K9Q5E6</accession>
<dbReference type="InterPro" id="IPR036249">
    <property type="entry name" value="Thioredoxin-like_sf"/>
</dbReference>
<keyword evidence="1" id="KW-0813">Transport</keyword>
<dbReference type="Pfam" id="PF05768">
    <property type="entry name" value="Glrx-like"/>
    <property type="match status" value="1"/>
</dbReference>
<dbReference type="Proteomes" id="UP000036987">
    <property type="component" value="Unassembled WGS sequence"/>
</dbReference>
<sequence length="146" mass="16300">MATAWRTPAFPISVACNRASSMKWRSLRIPIKVSFSSLSSSSSTNGDGEPQMKQLVLYTKQGCCLCEGLKEKLDVAFSLSGTHSLHNVRLLTRDIATNSDWEKLYRYEIPVLARVLPDGTEETLPRLSPRLGVEIIQKKIASIFKD</sequence>
<dbReference type="PANTHER" id="PTHR33558:SF1">
    <property type="entry name" value="GLUTAREDOXIN-LIKE PROTEIN C5ORF63 HOMOLOG"/>
    <property type="match status" value="1"/>
</dbReference>
<dbReference type="STRING" id="29655.A0A0K9Q5E6"/>
<evidence type="ECO:0000313" key="3">
    <source>
        <dbReference type="Proteomes" id="UP000036987"/>
    </source>
</evidence>
<dbReference type="SUPFAM" id="SSF52833">
    <property type="entry name" value="Thioredoxin-like"/>
    <property type="match status" value="1"/>
</dbReference>
<gene>
    <name evidence="2" type="ORF">ZOSMA_102G00240</name>
</gene>
<dbReference type="PANTHER" id="PTHR33558">
    <property type="entry name" value="GLUTAREDOXIN-LIKE PROTEIN C5ORF63 HOMOLOG"/>
    <property type="match status" value="1"/>
</dbReference>
<dbReference type="AlphaFoldDB" id="A0A0K9Q5E6"/>
<organism evidence="2 3">
    <name type="scientific">Zostera marina</name>
    <name type="common">Eelgrass</name>
    <dbReference type="NCBI Taxonomy" id="29655"/>
    <lineage>
        <taxon>Eukaryota</taxon>
        <taxon>Viridiplantae</taxon>
        <taxon>Streptophyta</taxon>
        <taxon>Embryophyta</taxon>
        <taxon>Tracheophyta</taxon>
        <taxon>Spermatophyta</taxon>
        <taxon>Magnoliopsida</taxon>
        <taxon>Liliopsida</taxon>
        <taxon>Zosteraceae</taxon>
        <taxon>Zostera</taxon>
    </lineage>
</organism>
<dbReference type="EMBL" id="LFYR01000036">
    <property type="protein sequence ID" value="KMZ76409.1"/>
    <property type="molecule type" value="Genomic_DNA"/>
</dbReference>